<keyword evidence="3" id="KW-1185">Reference proteome</keyword>
<evidence type="ECO:0000313" key="2">
    <source>
        <dbReference type="EMBL" id="POW20625.1"/>
    </source>
</evidence>
<dbReference type="EMBL" id="PKSM01000031">
    <property type="protein sequence ID" value="POW20625.1"/>
    <property type="molecule type" value="Genomic_DNA"/>
</dbReference>
<organism evidence="2 3">
    <name type="scientific">Puccinia striiformis</name>
    <dbReference type="NCBI Taxonomy" id="27350"/>
    <lineage>
        <taxon>Eukaryota</taxon>
        <taxon>Fungi</taxon>
        <taxon>Dikarya</taxon>
        <taxon>Basidiomycota</taxon>
        <taxon>Pucciniomycotina</taxon>
        <taxon>Pucciniomycetes</taxon>
        <taxon>Pucciniales</taxon>
        <taxon>Pucciniaceae</taxon>
        <taxon>Puccinia</taxon>
    </lineage>
</organism>
<proteinExistence type="predicted"/>
<reference evidence="3" key="2">
    <citation type="journal article" date="2018" name="BMC Genomics">
        <title>Genomic insights into host adaptation between the wheat stripe rust pathogen (Puccinia striiformis f. sp. tritici) and the barley stripe rust pathogen (Puccinia striiformis f. sp. hordei).</title>
        <authorList>
            <person name="Xia C."/>
            <person name="Wang M."/>
            <person name="Yin C."/>
            <person name="Cornejo O.E."/>
            <person name="Hulbert S.H."/>
            <person name="Chen X."/>
        </authorList>
    </citation>
    <scope>NUCLEOTIDE SEQUENCE [LARGE SCALE GENOMIC DNA]</scope>
    <source>
        <strain evidence="3">93TX-2</strain>
    </source>
</reference>
<sequence>MLNRKVQDETFNDCSYFDLEGFSTAPVHNKDLQGRSAQAQYNRDGPNTRTRAPPLTANARVRPSYGPTRNARGKGGLLPNLLGKKAKPNYYKISNFSLWGWGGHDRTYTSDFQSS</sequence>
<name>A0A2S4WFQ8_9BASI</name>
<dbReference type="VEuPathDB" id="FungiDB:PSTT_00457"/>
<dbReference type="VEuPathDB" id="FungiDB:PSHT_03324"/>
<feature type="compositionally biased region" description="Polar residues" evidence="1">
    <location>
        <begin position="35"/>
        <end position="50"/>
    </location>
</feature>
<reference evidence="3" key="3">
    <citation type="journal article" date="2018" name="Mol. Plant Microbe Interact.">
        <title>Genome sequence resources for the wheat stripe rust pathogen (Puccinia striiformis f. sp. tritici) and the barley stripe rust pathogen (Puccinia striiformis f. sp. hordei).</title>
        <authorList>
            <person name="Xia C."/>
            <person name="Wang M."/>
            <person name="Yin C."/>
            <person name="Cornejo O.E."/>
            <person name="Hulbert S.H."/>
            <person name="Chen X."/>
        </authorList>
    </citation>
    <scope>NUCLEOTIDE SEQUENCE [LARGE SCALE GENOMIC DNA]</scope>
    <source>
        <strain evidence="3">93TX-2</strain>
    </source>
</reference>
<comment type="caution">
    <text evidence="2">The sequence shown here is derived from an EMBL/GenBank/DDBJ whole genome shotgun (WGS) entry which is preliminary data.</text>
</comment>
<reference evidence="2 3" key="1">
    <citation type="submission" date="2017-12" db="EMBL/GenBank/DDBJ databases">
        <title>Gene loss provides genomic basis for host adaptation in cereal stripe rust fungi.</title>
        <authorList>
            <person name="Xia C."/>
        </authorList>
    </citation>
    <scope>NUCLEOTIDE SEQUENCE [LARGE SCALE GENOMIC DNA]</scope>
    <source>
        <strain evidence="2 3">93TX-2</strain>
    </source>
</reference>
<gene>
    <name evidence="2" type="ORF">PSHT_03324</name>
</gene>
<evidence type="ECO:0000256" key="1">
    <source>
        <dbReference type="SAM" id="MobiDB-lite"/>
    </source>
</evidence>
<dbReference type="AlphaFoldDB" id="A0A2S4WFQ8"/>
<evidence type="ECO:0000313" key="3">
    <source>
        <dbReference type="Proteomes" id="UP000238274"/>
    </source>
</evidence>
<protein>
    <submittedName>
        <fullName evidence="2">Uncharacterized protein</fullName>
    </submittedName>
</protein>
<accession>A0A2S4WFQ8</accession>
<feature type="region of interest" description="Disordered" evidence="1">
    <location>
        <begin position="26"/>
        <end position="79"/>
    </location>
</feature>
<dbReference type="Proteomes" id="UP000238274">
    <property type="component" value="Unassembled WGS sequence"/>
</dbReference>